<keyword evidence="2" id="KW-0472">Membrane</keyword>
<feature type="transmembrane region" description="Helical" evidence="2">
    <location>
        <begin position="849"/>
        <end position="867"/>
    </location>
</feature>
<feature type="transmembrane region" description="Helical" evidence="2">
    <location>
        <begin position="815"/>
        <end position="837"/>
    </location>
</feature>
<gene>
    <name evidence="3" type="ORF">QR685DRAFT_542558</name>
</gene>
<name>A0ABR3DN38_NEUIN</name>
<organism evidence="3 4">
    <name type="scientific">Neurospora intermedia</name>
    <dbReference type="NCBI Taxonomy" id="5142"/>
    <lineage>
        <taxon>Eukaryota</taxon>
        <taxon>Fungi</taxon>
        <taxon>Dikarya</taxon>
        <taxon>Ascomycota</taxon>
        <taxon>Pezizomycotina</taxon>
        <taxon>Sordariomycetes</taxon>
        <taxon>Sordariomycetidae</taxon>
        <taxon>Sordariales</taxon>
        <taxon>Sordariaceae</taxon>
        <taxon>Neurospora</taxon>
    </lineage>
</organism>
<feature type="region of interest" description="Disordered" evidence="1">
    <location>
        <begin position="127"/>
        <end position="146"/>
    </location>
</feature>
<comment type="caution">
    <text evidence="3">The sequence shown here is derived from an EMBL/GenBank/DDBJ whole genome shotgun (WGS) entry which is preliminary data.</text>
</comment>
<dbReference type="EMBL" id="JAVLET010000002">
    <property type="protein sequence ID" value="KAL0474083.1"/>
    <property type="molecule type" value="Genomic_DNA"/>
</dbReference>
<keyword evidence="4" id="KW-1185">Reference proteome</keyword>
<evidence type="ECO:0008006" key="5">
    <source>
        <dbReference type="Google" id="ProtNLM"/>
    </source>
</evidence>
<feature type="region of interest" description="Disordered" evidence="1">
    <location>
        <begin position="164"/>
        <end position="203"/>
    </location>
</feature>
<keyword evidence="2" id="KW-0812">Transmembrane</keyword>
<dbReference type="Proteomes" id="UP001451303">
    <property type="component" value="Unassembled WGS sequence"/>
</dbReference>
<feature type="region of interest" description="Disordered" evidence="1">
    <location>
        <begin position="601"/>
        <end position="627"/>
    </location>
</feature>
<evidence type="ECO:0000313" key="3">
    <source>
        <dbReference type="EMBL" id="KAL0474083.1"/>
    </source>
</evidence>
<proteinExistence type="predicted"/>
<sequence length="1038" mass="116216">MSLPQSACSSARLTRVRLLGGYHERRRICATASSRFQIRGGVGEPDERGTTYLPGLLQRKWGKWPVNRPRYTLKGHSHKMQGVWMAQHSSPKTLAHTPKYLRQIPVDSLIHSLLPSHFNPTIDLPIQATSPTMGKRRLPVPATQSDRTRGALWPHLSTLKHFRGKSTNITPSTFSLSSTPSKAPSPGAQQTPNAPKPKLEPAGRIRLSEADVLNDLRTHKGFGIPSIAPGLMVTDLPNFDDVTPYGVTEQVQEELWELEAKRLVKAVTQEESLLFEGSDDLAIDSKMSYAVLAVLADRMMQCLNISTYDGESLLAQHHEKRCDRSKMQKCKLLLSYLTNIEDDATEAQKDDNIKVNDEDFFKFVDYCTSVSVRLLCSAVDGRYFQASILAQMARFCTKVKVLSADLKKYAQISLDNAEADSDIPLPRQQGMRGHQGGPDLSEAGILNTGDIDRFISRLEAGNGNQMGLLESASKKKALRVKYCEKCDTYRLTLTRVLEHMMIHLRGTSQLTQTFPTSYEVTQMIYETGFERSQTMVFQDEENNFLGTSDPVVVNYCRNGIHLLNQTLNHLFGNGMISECPPDPPSPHPTVLDDNSSVGTTISWDYSPDRDGDPLQKSPPTPAQPRRLAKVESMSNIITIIVPLLLASPSTGYFIQNFFRLISFNNFLVARSVSTSTAAAAYQTLQPQPAQESPFEPHMYGKYTAFFSLTTEEYRCKHHDSPADAPRPLSKALMRRKNLHRGDEVGALPRVDSMARATNNGKNRNKKNAQQHPPVDDGDTFQRRIEAHQRELDRYGNKMKSWVAEEKGIMVQCKGYVALTMLFCIVLVSGGIAIGVSVGPRISAVDPFNITTYCWVLAAFIVLVAKSIRVHDWLWNDFLHGRVLCKSVSELSSVTGIGDQLILAKLLQDESLSRLETRGPFNAVFRRRKGEGFSIDRPISMWTMLLSGLIMIEVESVGGKALVCLDLRRGTAIERISSMADYQEDEEKRSKYIHCRNIPGRKELADEGHRDPNKLILDHGDILWIRSLGFYSNKDAMFI</sequence>
<feature type="region of interest" description="Disordered" evidence="1">
    <location>
        <begin position="756"/>
        <end position="779"/>
    </location>
</feature>
<feature type="transmembrane region" description="Helical" evidence="2">
    <location>
        <begin position="633"/>
        <end position="654"/>
    </location>
</feature>
<reference evidence="3 4" key="1">
    <citation type="submission" date="2023-09" db="EMBL/GenBank/DDBJ databases">
        <title>Multi-omics analysis of a traditional fermented food reveals byproduct-associated fungal strains for waste-to-food upcycling.</title>
        <authorList>
            <consortium name="Lawrence Berkeley National Laboratory"/>
            <person name="Rekdal V.M."/>
            <person name="Villalobos-Escobedo J.M."/>
            <person name="Rodriguez-Valeron N."/>
            <person name="Garcia M.O."/>
            <person name="Vasquez D.P."/>
            <person name="Damayanti I."/>
            <person name="Sorensen P.M."/>
            <person name="Baidoo E.E."/>
            <person name="De Carvalho A.C."/>
            <person name="Riley R."/>
            <person name="Lipzen A."/>
            <person name="He G."/>
            <person name="Yan M."/>
            <person name="Haridas S."/>
            <person name="Daum C."/>
            <person name="Yoshinaga Y."/>
            <person name="Ng V."/>
            <person name="Grigoriev I.V."/>
            <person name="Munk R."/>
            <person name="Nuraida L."/>
            <person name="Wijaya C.H."/>
            <person name="Morales P.-C."/>
            <person name="Keasling J.D."/>
        </authorList>
    </citation>
    <scope>NUCLEOTIDE SEQUENCE [LARGE SCALE GENOMIC DNA]</scope>
    <source>
        <strain evidence="3 4">FGSC 2613</strain>
    </source>
</reference>
<protein>
    <recommendedName>
        <fullName evidence="5">C2H2-type domain-containing protein</fullName>
    </recommendedName>
</protein>
<evidence type="ECO:0000256" key="1">
    <source>
        <dbReference type="SAM" id="MobiDB-lite"/>
    </source>
</evidence>
<accession>A0ABR3DN38</accession>
<keyword evidence="2" id="KW-1133">Transmembrane helix</keyword>
<evidence type="ECO:0000256" key="2">
    <source>
        <dbReference type="SAM" id="Phobius"/>
    </source>
</evidence>
<evidence type="ECO:0000313" key="4">
    <source>
        <dbReference type="Proteomes" id="UP001451303"/>
    </source>
</evidence>
<feature type="compositionally biased region" description="Low complexity" evidence="1">
    <location>
        <begin position="170"/>
        <end position="181"/>
    </location>
</feature>